<evidence type="ECO:0000313" key="1">
    <source>
        <dbReference type="EMBL" id="TNV70644.1"/>
    </source>
</evidence>
<keyword evidence="2" id="KW-1185">Reference proteome</keyword>
<gene>
    <name evidence="1" type="ORF">FGO68_gene11674</name>
</gene>
<protein>
    <submittedName>
        <fullName evidence="1">Uncharacterized protein</fullName>
    </submittedName>
</protein>
<organism evidence="1 2">
    <name type="scientific">Halteria grandinella</name>
    <dbReference type="NCBI Taxonomy" id="5974"/>
    <lineage>
        <taxon>Eukaryota</taxon>
        <taxon>Sar</taxon>
        <taxon>Alveolata</taxon>
        <taxon>Ciliophora</taxon>
        <taxon>Intramacronucleata</taxon>
        <taxon>Spirotrichea</taxon>
        <taxon>Stichotrichia</taxon>
        <taxon>Sporadotrichida</taxon>
        <taxon>Halteriidae</taxon>
        <taxon>Halteria</taxon>
    </lineage>
</organism>
<dbReference type="AlphaFoldDB" id="A0A8J8N966"/>
<dbReference type="EMBL" id="RRYP01034465">
    <property type="protein sequence ID" value="TNV70644.1"/>
    <property type="molecule type" value="Genomic_DNA"/>
</dbReference>
<comment type="caution">
    <text evidence="1">The sequence shown here is derived from an EMBL/GenBank/DDBJ whole genome shotgun (WGS) entry which is preliminary data.</text>
</comment>
<dbReference type="Proteomes" id="UP000785679">
    <property type="component" value="Unassembled WGS sequence"/>
</dbReference>
<accession>A0A8J8N966</accession>
<sequence length="216" mass="25247">MSVTTGRCKARTKRRLWPNMAKNSSNCGVVALMFRLRQLMMLTRIARQKMRDMPFQAQQHQKQNVQRMSLLACCRTGMKQSFLIQRRESACLQLLTETLCAHWLSILMEFRMRTLQEQTFQPVFRCITNQMKTISQLLKAENTWIQKQQKLLWLRLRLRGRSNSCVFVGVIANDYIPSNLTRTSKEQGHSDMCSRLCTKASNNSLCICTVAFKNNW</sequence>
<name>A0A8J8N966_HALGN</name>
<reference evidence="1" key="1">
    <citation type="submission" date="2019-06" db="EMBL/GenBank/DDBJ databases">
        <authorList>
            <person name="Zheng W."/>
        </authorList>
    </citation>
    <scope>NUCLEOTIDE SEQUENCE</scope>
    <source>
        <strain evidence="1">QDHG01</strain>
    </source>
</reference>
<proteinExistence type="predicted"/>
<evidence type="ECO:0000313" key="2">
    <source>
        <dbReference type="Proteomes" id="UP000785679"/>
    </source>
</evidence>